<dbReference type="GO" id="GO:0007018">
    <property type="term" value="P:microtubule-based movement"/>
    <property type="evidence" value="ECO:0007669"/>
    <property type="project" value="InterPro"/>
</dbReference>
<dbReference type="AlphaFoldDB" id="A0AAW2WI93"/>
<dbReference type="GO" id="GO:0008017">
    <property type="term" value="F:microtubule binding"/>
    <property type="evidence" value="ECO:0007669"/>
    <property type="project" value="InterPro"/>
</dbReference>
<dbReference type="GO" id="GO:0005524">
    <property type="term" value="F:ATP binding"/>
    <property type="evidence" value="ECO:0007669"/>
    <property type="project" value="UniProtKB-UniRule"/>
</dbReference>
<dbReference type="FunFam" id="3.40.850.10:FF:000012">
    <property type="entry name" value="Kinesin-like protein"/>
    <property type="match status" value="1"/>
</dbReference>
<dbReference type="PANTHER" id="PTHR47971:SF9">
    <property type="entry name" value="KINESIN-LIKE PROTEIN KIN-13B"/>
    <property type="match status" value="1"/>
</dbReference>
<evidence type="ECO:0000256" key="9">
    <source>
        <dbReference type="SAM" id="MobiDB-lite"/>
    </source>
</evidence>
<gene>
    <name evidence="11" type="ORF">Sradi_0092600</name>
</gene>
<comment type="similarity">
    <text evidence="5">Belongs to the TRAFAC class myosin-kinesin ATPase superfamily. Kinesin family. KIN-13 subfamily.</text>
</comment>
<evidence type="ECO:0000259" key="10">
    <source>
        <dbReference type="PROSITE" id="PS50067"/>
    </source>
</evidence>
<dbReference type="EMBL" id="JACGWJ010000001">
    <property type="protein sequence ID" value="KAL0441537.1"/>
    <property type="molecule type" value="Genomic_DNA"/>
</dbReference>
<dbReference type="SUPFAM" id="SSF52540">
    <property type="entry name" value="P-loop containing nucleoside triphosphate hydrolases"/>
    <property type="match status" value="1"/>
</dbReference>
<dbReference type="GO" id="GO:0007019">
    <property type="term" value="P:microtubule depolymerization"/>
    <property type="evidence" value="ECO:0007669"/>
    <property type="project" value="TreeGrafter"/>
</dbReference>
<dbReference type="SMART" id="SM00129">
    <property type="entry name" value="KISc"/>
    <property type="match status" value="1"/>
</dbReference>
<feature type="coiled-coil region" evidence="8">
    <location>
        <begin position="608"/>
        <end position="639"/>
    </location>
</feature>
<evidence type="ECO:0000256" key="1">
    <source>
        <dbReference type="ARBA" id="ARBA00022701"/>
    </source>
</evidence>
<protein>
    <recommendedName>
        <fullName evidence="7">Kinesin-like protein</fullName>
    </recommendedName>
</protein>
<dbReference type="PANTHER" id="PTHR47971">
    <property type="entry name" value="KINESIN-RELATED PROTEIN 6"/>
    <property type="match status" value="1"/>
</dbReference>
<evidence type="ECO:0000256" key="2">
    <source>
        <dbReference type="ARBA" id="ARBA00022741"/>
    </source>
</evidence>
<keyword evidence="8" id="KW-0175">Coiled coil</keyword>
<keyword evidence="3 6" id="KW-0067">ATP-binding</keyword>
<dbReference type="GO" id="GO:1903338">
    <property type="term" value="P:regulation of cell wall organization or biogenesis"/>
    <property type="evidence" value="ECO:0007669"/>
    <property type="project" value="UniProtKB-ARBA"/>
</dbReference>
<feature type="compositionally biased region" description="Acidic residues" evidence="9">
    <location>
        <begin position="544"/>
        <end position="553"/>
    </location>
</feature>
<dbReference type="GO" id="GO:0003777">
    <property type="term" value="F:microtubule motor activity"/>
    <property type="evidence" value="ECO:0007669"/>
    <property type="project" value="InterPro"/>
</dbReference>
<evidence type="ECO:0000256" key="8">
    <source>
        <dbReference type="SAM" id="Coils"/>
    </source>
</evidence>
<evidence type="ECO:0000256" key="4">
    <source>
        <dbReference type="ARBA" id="ARBA00023175"/>
    </source>
</evidence>
<dbReference type="PROSITE" id="PS50067">
    <property type="entry name" value="KINESIN_MOTOR_2"/>
    <property type="match status" value="1"/>
</dbReference>
<dbReference type="InterPro" id="IPR036961">
    <property type="entry name" value="Kinesin_motor_dom_sf"/>
</dbReference>
<keyword evidence="1 7" id="KW-0493">Microtubule</keyword>
<feature type="region of interest" description="Disordered" evidence="9">
    <location>
        <begin position="1"/>
        <end position="20"/>
    </location>
</feature>
<evidence type="ECO:0000256" key="6">
    <source>
        <dbReference type="PROSITE-ProRule" id="PRU00283"/>
    </source>
</evidence>
<evidence type="ECO:0000256" key="7">
    <source>
        <dbReference type="RuleBase" id="RU000394"/>
    </source>
</evidence>
<evidence type="ECO:0000256" key="5">
    <source>
        <dbReference type="ARBA" id="ARBA00061030"/>
    </source>
</evidence>
<reference evidence="11" key="1">
    <citation type="submission" date="2020-06" db="EMBL/GenBank/DDBJ databases">
        <authorList>
            <person name="Li T."/>
            <person name="Hu X."/>
            <person name="Zhang T."/>
            <person name="Song X."/>
            <person name="Zhang H."/>
            <person name="Dai N."/>
            <person name="Sheng W."/>
            <person name="Hou X."/>
            <person name="Wei L."/>
        </authorList>
    </citation>
    <scope>NUCLEOTIDE SEQUENCE</scope>
    <source>
        <strain evidence="11">G02</strain>
        <tissue evidence="11">Leaf</tissue>
    </source>
</reference>
<dbReference type="InterPro" id="IPR027417">
    <property type="entry name" value="P-loop_NTPase"/>
</dbReference>
<feature type="binding site" evidence="6">
    <location>
        <begin position="274"/>
        <end position="281"/>
    </location>
    <ligand>
        <name>ATP</name>
        <dbReference type="ChEBI" id="CHEBI:30616"/>
    </ligand>
</feature>
<evidence type="ECO:0000313" key="11">
    <source>
        <dbReference type="EMBL" id="KAL0441537.1"/>
    </source>
</evidence>
<feature type="region of interest" description="Disordered" evidence="9">
    <location>
        <begin position="500"/>
        <end position="559"/>
    </location>
</feature>
<dbReference type="InterPro" id="IPR019821">
    <property type="entry name" value="Kinesin_motor_CS"/>
</dbReference>
<dbReference type="InterPro" id="IPR027640">
    <property type="entry name" value="Kinesin-like_fam"/>
</dbReference>
<name>A0AAW2WI93_SESRA</name>
<dbReference type="GO" id="GO:0005874">
    <property type="term" value="C:microtubule"/>
    <property type="evidence" value="ECO:0007669"/>
    <property type="project" value="UniProtKB-KW"/>
</dbReference>
<evidence type="ECO:0000256" key="3">
    <source>
        <dbReference type="ARBA" id="ARBA00022840"/>
    </source>
</evidence>
<feature type="domain" description="Kinesin motor" evidence="10">
    <location>
        <begin position="185"/>
        <end position="473"/>
    </location>
</feature>
<dbReference type="PRINTS" id="PR00380">
    <property type="entry name" value="KINESINHEAVY"/>
</dbReference>
<dbReference type="Pfam" id="PF00225">
    <property type="entry name" value="Kinesin"/>
    <property type="match status" value="1"/>
</dbReference>
<proteinExistence type="inferred from homology"/>
<dbReference type="InterPro" id="IPR001752">
    <property type="entry name" value="Kinesin_motor_dom"/>
</dbReference>
<dbReference type="Gene3D" id="3.40.850.10">
    <property type="entry name" value="Kinesin motor domain"/>
    <property type="match status" value="1"/>
</dbReference>
<reference evidence="11" key="2">
    <citation type="journal article" date="2024" name="Plant">
        <title>Genomic evolution and insights into agronomic trait innovations of Sesamum species.</title>
        <authorList>
            <person name="Miao H."/>
            <person name="Wang L."/>
            <person name="Qu L."/>
            <person name="Liu H."/>
            <person name="Sun Y."/>
            <person name="Le M."/>
            <person name="Wang Q."/>
            <person name="Wei S."/>
            <person name="Zheng Y."/>
            <person name="Lin W."/>
            <person name="Duan Y."/>
            <person name="Cao H."/>
            <person name="Xiong S."/>
            <person name="Wang X."/>
            <person name="Wei L."/>
            <person name="Li C."/>
            <person name="Ma Q."/>
            <person name="Ju M."/>
            <person name="Zhao R."/>
            <person name="Li G."/>
            <person name="Mu C."/>
            <person name="Tian Q."/>
            <person name="Mei H."/>
            <person name="Zhang T."/>
            <person name="Gao T."/>
            <person name="Zhang H."/>
        </authorList>
    </citation>
    <scope>NUCLEOTIDE SEQUENCE</scope>
    <source>
        <strain evidence="11">G02</strain>
    </source>
</reference>
<comment type="caution">
    <text evidence="11">The sequence shown here is derived from an EMBL/GenBank/DDBJ whole genome shotgun (WGS) entry which is preliminary data.</text>
</comment>
<feature type="region of interest" description="Disordered" evidence="9">
    <location>
        <begin position="79"/>
        <end position="110"/>
    </location>
</feature>
<dbReference type="CDD" id="cd01367">
    <property type="entry name" value="KISc_KIF2_like"/>
    <property type="match status" value="1"/>
</dbReference>
<organism evidence="11">
    <name type="scientific">Sesamum radiatum</name>
    <name type="common">Black benniseed</name>
    <dbReference type="NCBI Taxonomy" id="300843"/>
    <lineage>
        <taxon>Eukaryota</taxon>
        <taxon>Viridiplantae</taxon>
        <taxon>Streptophyta</taxon>
        <taxon>Embryophyta</taxon>
        <taxon>Tracheophyta</taxon>
        <taxon>Spermatophyta</taxon>
        <taxon>Magnoliopsida</taxon>
        <taxon>eudicotyledons</taxon>
        <taxon>Gunneridae</taxon>
        <taxon>Pentapetalae</taxon>
        <taxon>asterids</taxon>
        <taxon>lamiids</taxon>
        <taxon>Lamiales</taxon>
        <taxon>Pedaliaceae</taxon>
        <taxon>Sesamum</taxon>
    </lineage>
</organism>
<accession>A0AAW2WI93</accession>
<sequence length="689" mass="77498">MNTVGRQRSGAPGAHHQRQYSDNFLETSSNGRWLQSAGLQHLQSSNNVPAAQDFGYYNGAGQGSRMYRSLQAQRTYSGGSDLFAEPLTPPGNSRRKNGEEQVSPNEYSPGLLDLHSFDTELLPEMSVPGLYDGPSMNHFSRGRSFDDSDPYFGNNKQAGRPRGLPESNVLKSLAAENVKASNVAKIKVVVRKRPLNKKELSKNEEDIVETYPNSLVVHETKLKVDLTEYVEKHEFVFDAVLNEEVSNDEVYRETVEPIVPIIFQRTKATCFAYGQTGSGKTFTMKPLPLKAVRDILRLMHHTYRNQGFQLFVSFFEIYGGKLFDLLSDRKKLCMREDGKQQVCIVGLQEYRVSDVETIKELIEKGNATRSTGTTGANEESSRSHAILQLTIKRSADGSESKPARVVGKLSFIDLAGSERGADTTDNDKQTRMEGAEINKSLLALKECIRALDNDQGHIPFRGSKLTEVLRDSFCWKFPYSDDIMHFTKLRILVKSLSKGNNSKKDVLSSTSNLKESTAQPLSSAVPPSSVFEDDTGDSWPEQTDREENDEDFYEAEKPSWKKSTKVESYSFSNMDDKMKKGNGQAKWMEPPKVEMKHSNSDDNLSSLLKEEEDLVNAHRKQVEETMDIVREEMNLLVEADQPGNQLDDYISRLNSILSQKAAGILQLQNRLAHFQKRLKEHNVLVSSGY</sequence>
<feature type="compositionally biased region" description="Polar residues" evidence="9">
    <location>
        <begin position="507"/>
        <end position="526"/>
    </location>
</feature>
<dbReference type="PROSITE" id="PS00411">
    <property type="entry name" value="KINESIN_MOTOR_1"/>
    <property type="match status" value="1"/>
</dbReference>
<keyword evidence="2 6" id="KW-0547">Nucleotide-binding</keyword>
<keyword evidence="4 6" id="KW-0505">Motor protein</keyword>